<dbReference type="RefSeq" id="WP_092786325.1">
    <property type="nucleotide sequence ID" value="NZ_FNAP01000008.1"/>
</dbReference>
<accession>A0A1G7DUI5</accession>
<dbReference type="STRING" id="69960.SAMN05421720_10813"/>
<dbReference type="OrthoDB" id="7361909at2"/>
<sequence>MIRVSLIAALAGLVLAGPAAAQTPDPIREIGVDGNPPRVVFECTHPTAPPMRLDMVLRRMAGQVWAYSSLDRGVDCSSLSTGGITCMADDPRGRGVTLQNALNDLLKDEEVRCTRTY</sequence>
<feature type="chain" id="PRO_5011769741" evidence="1">
    <location>
        <begin position="22"/>
        <end position="117"/>
    </location>
</feature>
<dbReference type="EMBL" id="FNAP01000008">
    <property type="protein sequence ID" value="SDE54635.1"/>
    <property type="molecule type" value="Genomic_DNA"/>
</dbReference>
<organism evidence="2 3">
    <name type="scientific">Rhodospira trueperi</name>
    <dbReference type="NCBI Taxonomy" id="69960"/>
    <lineage>
        <taxon>Bacteria</taxon>
        <taxon>Pseudomonadati</taxon>
        <taxon>Pseudomonadota</taxon>
        <taxon>Alphaproteobacteria</taxon>
        <taxon>Rhodospirillales</taxon>
        <taxon>Rhodospirillaceae</taxon>
        <taxon>Rhodospira</taxon>
    </lineage>
</organism>
<name>A0A1G7DUI5_9PROT</name>
<keyword evidence="1" id="KW-0732">Signal</keyword>
<protein>
    <submittedName>
        <fullName evidence="2">Uncharacterized protein</fullName>
    </submittedName>
</protein>
<gene>
    <name evidence="2" type="ORF">SAMN05421720_10813</name>
</gene>
<proteinExistence type="predicted"/>
<dbReference type="Proteomes" id="UP000199412">
    <property type="component" value="Unassembled WGS sequence"/>
</dbReference>
<dbReference type="AlphaFoldDB" id="A0A1G7DUI5"/>
<keyword evidence="3" id="KW-1185">Reference proteome</keyword>
<evidence type="ECO:0000256" key="1">
    <source>
        <dbReference type="SAM" id="SignalP"/>
    </source>
</evidence>
<evidence type="ECO:0000313" key="2">
    <source>
        <dbReference type="EMBL" id="SDE54635.1"/>
    </source>
</evidence>
<reference evidence="2 3" key="1">
    <citation type="submission" date="2016-10" db="EMBL/GenBank/DDBJ databases">
        <authorList>
            <person name="de Groot N.N."/>
        </authorList>
    </citation>
    <scope>NUCLEOTIDE SEQUENCE [LARGE SCALE GENOMIC DNA]</scope>
    <source>
        <strain evidence="2 3">ATCC 700224</strain>
    </source>
</reference>
<feature type="signal peptide" evidence="1">
    <location>
        <begin position="1"/>
        <end position="21"/>
    </location>
</feature>
<evidence type="ECO:0000313" key="3">
    <source>
        <dbReference type="Proteomes" id="UP000199412"/>
    </source>
</evidence>